<dbReference type="EMBL" id="CP130144">
    <property type="protein sequence ID" value="WNZ48955.1"/>
    <property type="molecule type" value="Genomic_DNA"/>
</dbReference>
<reference evidence="2" key="2">
    <citation type="submission" date="2023-07" db="EMBL/GenBank/DDBJ databases">
        <authorList>
            <person name="Bai X.-H."/>
            <person name="Wang H.-H."/>
            <person name="Wang J."/>
            <person name="Ma M.-Y."/>
            <person name="Hu H.-H."/>
            <person name="Song Z.-L."/>
            <person name="Ma H.-G."/>
            <person name="Fan Y."/>
            <person name="Du C.-Y."/>
            <person name="Xu J.-C."/>
        </authorList>
    </citation>
    <scope>NUCLEOTIDE SEQUENCE</scope>
    <source>
        <strain evidence="2">CZ1</strain>
    </source>
</reference>
<dbReference type="InterPro" id="IPR027417">
    <property type="entry name" value="P-loop_NTPase"/>
</dbReference>
<evidence type="ECO:0000259" key="1">
    <source>
        <dbReference type="Pfam" id="PF13175"/>
    </source>
</evidence>
<name>A0AA97AX72_LEPBY</name>
<proteinExistence type="predicted"/>
<gene>
    <name evidence="2" type="ORF">Q2T42_14105</name>
</gene>
<dbReference type="Gene3D" id="3.40.50.300">
    <property type="entry name" value="P-loop containing nucleotide triphosphate hydrolases"/>
    <property type="match status" value="1"/>
</dbReference>
<dbReference type="SUPFAM" id="SSF52540">
    <property type="entry name" value="P-loop containing nucleoside triphosphate hydrolases"/>
    <property type="match status" value="1"/>
</dbReference>
<feature type="domain" description="Endonuclease GajA/Old nuclease/RecF-like AAA" evidence="1">
    <location>
        <begin position="3"/>
        <end position="379"/>
    </location>
</feature>
<accession>A0AA97AX72</accession>
<reference evidence="2" key="1">
    <citation type="journal article" date="2023" name="Plants (Basel)">
        <title>Genomic Analysis of Leptolyngbya boryana CZ1 Reveals Efficient Carbon Fixation Modules.</title>
        <authorList>
            <person name="Bai X."/>
            <person name="Wang H."/>
            <person name="Cheng W."/>
            <person name="Wang J."/>
            <person name="Ma M."/>
            <person name="Hu H."/>
            <person name="Song Z."/>
            <person name="Ma H."/>
            <person name="Fan Y."/>
            <person name="Du C."/>
            <person name="Xu J."/>
        </authorList>
    </citation>
    <scope>NUCLEOTIDE SEQUENCE</scope>
    <source>
        <strain evidence="2">CZ1</strain>
    </source>
</reference>
<dbReference type="InterPro" id="IPR041685">
    <property type="entry name" value="AAA_GajA/Old/RecF-like"/>
</dbReference>
<dbReference type="PANTHER" id="PTHR43581:SF2">
    <property type="entry name" value="EXCINUCLEASE ATPASE SUBUNIT"/>
    <property type="match status" value="1"/>
</dbReference>
<protein>
    <submittedName>
        <fullName evidence="2">AAA family ATPase</fullName>
    </submittedName>
</protein>
<dbReference type="InterPro" id="IPR051396">
    <property type="entry name" value="Bact_Antivir_Def_Nuclease"/>
</dbReference>
<dbReference type="RefSeq" id="WP_316428982.1">
    <property type="nucleotide sequence ID" value="NZ_CP130144.1"/>
</dbReference>
<dbReference type="PANTHER" id="PTHR43581">
    <property type="entry name" value="ATP/GTP PHOSPHATASE"/>
    <property type="match status" value="1"/>
</dbReference>
<evidence type="ECO:0000313" key="2">
    <source>
        <dbReference type="EMBL" id="WNZ48955.1"/>
    </source>
</evidence>
<dbReference type="AlphaFoldDB" id="A0AA97AX72"/>
<dbReference type="Pfam" id="PF13175">
    <property type="entry name" value="AAA_15"/>
    <property type="match status" value="1"/>
</dbReference>
<dbReference type="CDD" id="cd00267">
    <property type="entry name" value="ABC_ATPase"/>
    <property type="match status" value="1"/>
</dbReference>
<sequence length="610" mass="71380">MRYTAFTISNFKGIQKLKLDLDSDPASKIFTLVGLNESGKTTIMEALSFFYENIRDVNESALMLHPSGIIDRHSLIPKNRKDNFTDSTEIEAKVELEKDDIRKLEESLKANGFLSENIDTCMTISFECKFENSSFLERTIYWDSDIYGKEKTKRKKENLEVKHKAWNPAYEVFIKMLPPIIYYPNFLFDFPDVIYLENSDNEGKEQAFYRRLLQDVLDSLNNDLNLQTHVIERAKSNKPQDREALISVLNKMGSKITKLVFSDNLSVFRTDTKNQSIIVSYPELNVERRLRYVQLQLKDGEDSYYIRERSLGFRWFFTFLLFTQFRVQRSQGNSNLVFLFDEPASNLHQAAQQRLVHALEELTKSSVSVIYSTHSHHLINPYWLESAFIVRNKGLEYDEDGLDSFEPTNIEVQRYRAFISQYPNQYTYYQPILDVLEYRPSNLEAAADVVMVEGKNDFYTLSYFQEVILKNKKRINLLPGSGSGTLDPVIRLYYAWGRKFIVLLDSDAEGKKQKTRYQNLFNGIIRNRLFEFEDINTSWPNYAMEKLFDPKDLLKIQRLAFPDTEKFSKKLFNTAIQENLINKTYVPLESRTIENFQEVLSFLSDSLTKA</sequence>
<organism evidence="2">
    <name type="scientific">Leptolyngbya boryana CZ1</name>
    <dbReference type="NCBI Taxonomy" id="3060204"/>
    <lineage>
        <taxon>Bacteria</taxon>
        <taxon>Bacillati</taxon>
        <taxon>Cyanobacteriota</taxon>
        <taxon>Cyanophyceae</taxon>
        <taxon>Leptolyngbyales</taxon>
        <taxon>Leptolyngbyaceae</taxon>
        <taxon>Leptolyngbya group</taxon>
        <taxon>Leptolyngbya</taxon>
    </lineage>
</organism>